<dbReference type="STRING" id="1458275.AZ34_12085"/>
<proteinExistence type="inferred from homology"/>
<evidence type="ECO:0000256" key="4">
    <source>
        <dbReference type="ARBA" id="ARBA00022857"/>
    </source>
</evidence>
<dbReference type="InterPro" id="IPR051603">
    <property type="entry name" value="Zinc-ADH_QOR/CCCR"/>
</dbReference>
<dbReference type="SMART" id="SM00829">
    <property type="entry name" value="PKS_ER"/>
    <property type="match status" value="1"/>
</dbReference>
<dbReference type="PANTHER" id="PTHR44154">
    <property type="entry name" value="QUINONE OXIDOREDUCTASE"/>
    <property type="match status" value="1"/>
</dbReference>
<dbReference type="Pfam" id="PF08240">
    <property type="entry name" value="ADH_N"/>
    <property type="match status" value="1"/>
</dbReference>
<dbReference type="AlphaFoldDB" id="A0A016XKH5"/>
<evidence type="ECO:0000259" key="7">
    <source>
        <dbReference type="SMART" id="SM00829"/>
    </source>
</evidence>
<dbReference type="RefSeq" id="WP_035608283.1">
    <property type="nucleotide sequence ID" value="NZ_JEMG01000001.1"/>
</dbReference>
<keyword evidence="3" id="KW-0963">Cytoplasm</keyword>
<organism evidence="8 9">
    <name type="scientific">Hylemonella gracilis str. Niagara R</name>
    <dbReference type="NCBI Taxonomy" id="1458275"/>
    <lineage>
        <taxon>Bacteria</taxon>
        <taxon>Pseudomonadati</taxon>
        <taxon>Pseudomonadota</taxon>
        <taxon>Betaproteobacteria</taxon>
        <taxon>Burkholderiales</taxon>
        <taxon>Comamonadaceae</taxon>
        <taxon>Hylemonella</taxon>
    </lineage>
</organism>
<dbReference type="PANTHER" id="PTHR44154:SF1">
    <property type="entry name" value="QUINONE OXIDOREDUCTASE"/>
    <property type="match status" value="1"/>
</dbReference>
<evidence type="ECO:0000256" key="2">
    <source>
        <dbReference type="ARBA" id="ARBA00011881"/>
    </source>
</evidence>
<dbReference type="InterPro" id="IPR014182">
    <property type="entry name" value="ADH_Zn_typ-1"/>
</dbReference>
<reference evidence="8 9" key="1">
    <citation type="submission" date="2014-02" db="EMBL/GenBank/DDBJ databases">
        <title>Draft Genome of Hylemonella gracilis isolated from the Niagara River.</title>
        <authorList>
            <person name="Pawlowski D.R."/>
            <person name="Koudelka G.B."/>
        </authorList>
    </citation>
    <scope>NUCLEOTIDE SEQUENCE [LARGE SCALE GENOMIC DNA]</scope>
    <source>
        <strain evidence="8 9">Niagara R</strain>
    </source>
</reference>
<dbReference type="NCBIfam" id="TIGR02817">
    <property type="entry name" value="adh_fam_1"/>
    <property type="match status" value="1"/>
</dbReference>
<evidence type="ECO:0000256" key="1">
    <source>
        <dbReference type="ARBA" id="ARBA00004496"/>
    </source>
</evidence>
<dbReference type="Gene3D" id="3.90.180.10">
    <property type="entry name" value="Medium-chain alcohol dehydrogenases, catalytic domain"/>
    <property type="match status" value="1"/>
</dbReference>
<dbReference type="InterPro" id="IPR013154">
    <property type="entry name" value="ADH-like_N"/>
</dbReference>
<dbReference type="GO" id="GO:0008270">
    <property type="term" value="F:zinc ion binding"/>
    <property type="evidence" value="ECO:0007669"/>
    <property type="project" value="InterPro"/>
</dbReference>
<dbReference type="SUPFAM" id="SSF50129">
    <property type="entry name" value="GroES-like"/>
    <property type="match status" value="1"/>
</dbReference>
<comment type="similarity">
    <text evidence="6">Belongs to the zinc-containing alcohol dehydrogenase family. Quinone oxidoreductase subfamily.</text>
</comment>
<evidence type="ECO:0000256" key="3">
    <source>
        <dbReference type="ARBA" id="ARBA00022490"/>
    </source>
</evidence>
<comment type="subcellular location">
    <subcellularLocation>
        <location evidence="1">Cytoplasm</location>
    </subcellularLocation>
</comment>
<gene>
    <name evidence="8" type="ORF">AZ34_12085</name>
</gene>
<dbReference type="InterPro" id="IPR036291">
    <property type="entry name" value="NAD(P)-bd_dom_sf"/>
</dbReference>
<feature type="domain" description="Enoyl reductase (ER)" evidence="7">
    <location>
        <begin position="5"/>
        <end position="334"/>
    </location>
</feature>
<dbReference type="Proteomes" id="UP000023268">
    <property type="component" value="Unassembled WGS sequence"/>
</dbReference>
<sequence>MKTIGHLQPLPLSDAQALIELTLPDPEPGPHDLLVRVRAVSVNPVDVKVRAGMAPPPGQPRVLGWDAAGEVLAMGSQVQGFTIGDRVWYAGALQRTGSNAPLQTVDARIVSRMPRSLDYPAAAALPLTGITAWELLFDRLGVPQGGGAGQRLLVVGAAGGVGSILVQLARQFTQLEVVATASRPETVAWVRELGAHHVIDHRQPLDEALSAAGLSGGVHLVASLTHTETHYPALVRALRPQGRIALIDDPASLDARPLKMKSASLHWEFMFTRPMFETDDMAAQGHLLARLAEAVDAGRLRSTVTRDFGELSVATLCEAHAWVESGQAMGKGVLRVG</sequence>
<dbReference type="Gene3D" id="3.40.50.720">
    <property type="entry name" value="NAD(P)-binding Rossmann-like Domain"/>
    <property type="match status" value="1"/>
</dbReference>
<dbReference type="GO" id="GO:0016491">
    <property type="term" value="F:oxidoreductase activity"/>
    <property type="evidence" value="ECO:0007669"/>
    <property type="project" value="UniProtKB-KW"/>
</dbReference>
<dbReference type="Pfam" id="PF13602">
    <property type="entry name" value="ADH_zinc_N_2"/>
    <property type="match status" value="1"/>
</dbReference>
<keyword evidence="4" id="KW-0521">NADP</keyword>
<keyword evidence="5" id="KW-0694">RNA-binding</keyword>
<evidence type="ECO:0000313" key="8">
    <source>
        <dbReference type="EMBL" id="EYC51728.1"/>
    </source>
</evidence>
<dbReference type="eggNOG" id="COG0604">
    <property type="taxonomic scope" value="Bacteria"/>
</dbReference>
<dbReference type="CDD" id="cd08252">
    <property type="entry name" value="AL_MDR"/>
    <property type="match status" value="1"/>
</dbReference>
<comment type="caution">
    <text evidence="8">The sequence shown here is derived from an EMBL/GenBank/DDBJ whole genome shotgun (WGS) entry which is preliminary data.</text>
</comment>
<dbReference type="PROSITE" id="PS01162">
    <property type="entry name" value="QOR_ZETA_CRYSTAL"/>
    <property type="match status" value="1"/>
</dbReference>
<dbReference type="SUPFAM" id="SSF51735">
    <property type="entry name" value="NAD(P)-binding Rossmann-fold domains"/>
    <property type="match status" value="1"/>
</dbReference>
<dbReference type="GO" id="GO:0005737">
    <property type="term" value="C:cytoplasm"/>
    <property type="evidence" value="ECO:0007669"/>
    <property type="project" value="UniProtKB-SubCell"/>
</dbReference>
<dbReference type="OrthoDB" id="9785812at2"/>
<evidence type="ECO:0000256" key="6">
    <source>
        <dbReference type="RuleBase" id="RU364000"/>
    </source>
</evidence>
<dbReference type="EMBL" id="JEMG01000001">
    <property type="protein sequence ID" value="EYC51728.1"/>
    <property type="molecule type" value="Genomic_DNA"/>
</dbReference>
<keyword evidence="6" id="KW-0479">Metal-binding</keyword>
<dbReference type="InterPro" id="IPR020843">
    <property type="entry name" value="ER"/>
</dbReference>
<keyword evidence="6" id="KW-0560">Oxidoreductase</keyword>
<comment type="subunit">
    <text evidence="2">Homotetramer.</text>
</comment>
<keyword evidence="6" id="KW-0862">Zinc</keyword>
<dbReference type="GO" id="GO:0003723">
    <property type="term" value="F:RNA binding"/>
    <property type="evidence" value="ECO:0007669"/>
    <property type="project" value="UniProtKB-KW"/>
</dbReference>
<accession>A0A016XKH5</accession>
<dbReference type="InterPro" id="IPR002364">
    <property type="entry name" value="Quin_OxRdtase/zeta-crystal_CS"/>
</dbReference>
<protein>
    <recommendedName>
        <fullName evidence="6">Zinc-type alcohol dehydrogenase-like protein</fullName>
    </recommendedName>
</protein>
<evidence type="ECO:0000256" key="5">
    <source>
        <dbReference type="ARBA" id="ARBA00022884"/>
    </source>
</evidence>
<dbReference type="InterPro" id="IPR011032">
    <property type="entry name" value="GroES-like_sf"/>
</dbReference>
<evidence type="ECO:0000313" key="9">
    <source>
        <dbReference type="Proteomes" id="UP000023268"/>
    </source>
</evidence>
<name>A0A016XKH5_9BURK</name>